<keyword evidence="1" id="KW-0805">Transcription regulation</keyword>
<protein>
    <submittedName>
        <fullName evidence="5">MarR family transcriptional regulator</fullName>
    </submittedName>
</protein>
<name>A0ABS6BLY7_9SPHN</name>
<dbReference type="PANTHER" id="PTHR42756">
    <property type="entry name" value="TRANSCRIPTIONAL REGULATOR, MARR"/>
    <property type="match status" value="1"/>
</dbReference>
<dbReference type="PANTHER" id="PTHR42756:SF1">
    <property type="entry name" value="TRANSCRIPTIONAL REPRESSOR OF EMRAB OPERON"/>
    <property type="match status" value="1"/>
</dbReference>
<dbReference type="PROSITE" id="PS50995">
    <property type="entry name" value="HTH_MARR_2"/>
    <property type="match status" value="1"/>
</dbReference>
<dbReference type="InterPro" id="IPR000835">
    <property type="entry name" value="HTH_MarR-typ"/>
</dbReference>
<keyword evidence="2" id="KW-0238">DNA-binding</keyword>
<dbReference type="Proteomes" id="UP000776276">
    <property type="component" value="Unassembled WGS sequence"/>
</dbReference>
<accession>A0ABS6BLY7</accession>
<evidence type="ECO:0000256" key="3">
    <source>
        <dbReference type="ARBA" id="ARBA00023163"/>
    </source>
</evidence>
<evidence type="ECO:0000313" key="6">
    <source>
        <dbReference type="Proteomes" id="UP000776276"/>
    </source>
</evidence>
<evidence type="ECO:0000313" key="5">
    <source>
        <dbReference type="EMBL" id="MBU3079328.1"/>
    </source>
</evidence>
<dbReference type="InterPro" id="IPR023187">
    <property type="entry name" value="Tscrpt_reg_MarR-type_CS"/>
</dbReference>
<dbReference type="PROSITE" id="PS01117">
    <property type="entry name" value="HTH_MARR_1"/>
    <property type="match status" value="1"/>
</dbReference>
<organism evidence="5 6">
    <name type="scientific">Sphingomonas quercus</name>
    <dbReference type="NCBI Taxonomy" id="2842451"/>
    <lineage>
        <taxon>Bacteria</taxon>
        <taxon>Pseudomonadati</taxon>
        <taxon>Pseudomonadota</taxon>
        <taxon>Alphaproteobacteria</taxon>
        <taxon>Sphingomonadales</taxon>
        <taxon>Sphingomonadaceae</taxon>
        <taxon>Sphingomonas</taxon>
    </lineage>
</organism>
<proteinExistence type="predicted"/>
<feature type="domain" description="HTH marR-type" evidence="4">
    <location>
        <begin position="5"/>
        <end position="137"/>
    </location>
</feature>
<dbReference type="RefSeq" id="WP_216327304.1">
    <property type="nucleotide sequence ID" value="NZ_JAHKRT010000009.1"/>
</dbReference>
<dbReference type="Pfam" id="PF01047">
    <property type="entry name" value="MarR"/>
    <property type="match status" value="1"/>
</dbReference>
<evidence type="ECO:0000256" key="2">
    <source>
        <dbReference type="ARBA" id="ARBA00023125"/>
    </source>
</evidence>
<evidence type="ECO:0000259" key="4">
    <source>
        <dbReference type="PROSITE" id="PS50995"/>
    </source>
</evidence>
<keyword evidence="3" id="KW-0804">Transcription</keyword>
<evidence type="ECO:0000256" key="1">
    <source>
        <dbReference type="ARBA" id="ARBA00023015"/>
    </source>
</evidence>
<dbReference type="SMART" id="SM00347">
    <property type="entry name" value="HTH_MARR"/>
    <property type="match status" value="1"/>
</dbReference>
<comment type="caution">
    <text evidence="5">The sequence shown here is derived from an EMBL/GenBank/DDBJ whole genome shotgun (WGS) entry which is preliminary data.</text>
</comment>
<dbReference type="EMBL" id="JAHKRT010000009">
    <property type="protein sequence ID" value="MBU3079328.1"/>
    <property type="molecule type" value="Genomic_DNA"/>
</dbReference>
<keyword evidence="6" id="KW-1185">Reference proteome</keyword>
<reference evidence="5 6" key="1">
    <citation type="submission" date="2021-06" db="EMBL/GenBank/DDBJ databases">
        <title>Sphingomonas sp. XMGL2, whole genome shotgun sequencing project.</title>
        <authorList>
            <person name="Zhao G."/>
            <person name="Shen L."/>
        </authorList>
    </citation>
    <scope>NUCLEOTIDE SEQUENCE [LARGE SCALE GENOMIC DNA]</scope>
    <source>
        <strain evidence="5 6">XMGL2</strain>
    </source>
</reference>
<gene>
    <name evidence="5" type="ORF">KOF26_15835</name>
</gene>
<sequence length="166" mass="18606">MSADSLALAEGLREFYLKAHRLLDQAMKREGISFARLKLLLFIHRSGSVRATDIADFFGHAPRTVTEAVDGLEREGLVARVPDPNDRRAKNIRITEAGNAIILQAEPVRDYWMKRVFSALEPAEYALMLDIFDRLRAHMEMIASDLPEPEDVAGCSPGFLGDPARR</sequence>